<dbReference type="RefSeq" id="WP_386093579.1">
    <property type="nucleotide sequence ID" value="NZ_JBHUOZ010000001.1"/>
</dbReference>
<reference evidence="3" key="1">
    <citation type="journal article" date="2019" name="Int. J. Syst. Evol. Microbiol.">
        <title>The Global Catalogue of Microorganisms (GCM) 10K type strain sequencing project: providing services to taxonomists for standard genome sequencing and annotation.</title>
        <authorList>
            <consortium name="The Broad Institute Genomics Platform"/>
            <consortium name="The Broad Institute Genome Sequencing Center for Infectious Disease"/>
            <person name="Wu L."/>
            <person name="Ma J."/>
        </authorList>
    </citation>
    <scope>NUCLEOTIDE SEQUENCE [LARGE SCALE GENOMIC DNA]</scope>
    <source>
        <strain evidence="3">KCTC 23299</strain>
    </source>
</reference>
<dbReference type="InterPro" id="IPR013024">
    <property type="entry name" value="GGCT-like"/>
</dbReference>
<protein>
    <submittedName>
        <fullName evidence="2">Gamma-glutamylcyclotransferase</fullName>
    </submittedName>
</protein>
<evidence type="ECO:0000313" key="2">
    <source>
        <dbReference type="EMBL" id="MFD2918088.1"/>
    </source>
</evidence>
<dbReference type="EMBL" id="JBHUOZ010000001">
    <property type="protein sequence ID" value="MFD2918088.1"/>
    <property type="molecule type" value="Genomic_DNA"/>
</dbReference>
<organism evidence="2 3">
    <name type="scientific">Terrimonas rubra</name>
    <dbReference type="NCBI Taxonomy" id="1035890"/>
    <lineage>
        <taxon>Bacteria</taxon>
        <taxon>Pseudomonadati</taxon>
        <taxon>Bacteroidota</taxon>
        <taxon>Chitinophagia</taxon>
        <taxon>Chitinophagales</taxon>
        <taxon>Chitinophagaceae</taxon>
        <taxon>Terrimonas</taxon>
    </lineage>
</organism>
<gene>
    <name evidence="2" type="ORF">ACFS6H_00120</name>
</gene>
<keyword evidence="3" id="KW-1185">Reference proteome</keyword>
<dbReference type="Pfam" id="PF06094">
    <property type="entry name" value="GGACT"/>
    <property type="match status" value="1"/>
</dbReference>
<dbReference type="Gene3D" id="3.10.490.10">
    <property type="entry name" value="Gamma-glutamyl cyclotransferase-like"/>
    <property type="match status" value="1"/>
</dbReference>
<dbReference type="CDD" id="cd06661">
    <property type="entry name" value="GGCT_like"/>
    <property type="match status" value="1"/>
</dbReference>
<comment type="caution">
    <text evidence="2">The sequence shown here is derived from an EMBL/GenBank/DDBJ whole genome shotgun (WGS) entry which is preliminary data.</text>
</comment>
<feature type="domain" description="Gamma-glutamylcyclotransferase AIG2-like" evidence="1">
    <location>
        <begin position="6"/>
        <end position="130"/>
    </location>
</feature>
<dbReference type="InterPro" id="IPR009288">
    <property type="entry name" value="AIG2-like_dom"/>
</dbReference>
<dbReference type="SUPFAM" id="SSF110857">
    <property type="entry name" value="Gamma-glutamyl cyclotransferase-like"/>
    <property type="match status" value="1"/>
</dbReference>
<proteinExistence type="predicted"/>
<name>A0ABW5ZYI1_9BACT</name>
<evidence type="ECO:0000259" key="1">
    <source>
        <dbReference type="Pfam" id="PF06094"/>
    </source>
</evidence>
<dbReference type="InterPro" id="IPR036568">
    <property type="entry name" value="GGCT-like_sf"/>
</dbReference>
<sequence length="140" mass="15422">MKTPYLFVYGSLLSGFKSPAYEYISRYFLLVGATTVPGILVDMGNYPAAVPANDSSTLIKGELYVIKNPAELSWAIGQLDDYEGAVPEVGETPLYRRDTVPVTVNNETVAANIYWFNGDVSNKPVIHSGDVLTYMMEKNN</sequence>
<accession>A0ABW5ZYI1</accession>
<dbReference type="Proteomes" id="UP001597511">
    <property type="component" value="Unassembled WGS sequence"/>
</dbReference>
<evidence type="ECO:0000313" key="3">
    <source>
        <dbReference type="Proteomes" id="UP001597511"/>
    </source>
</evidence>